<reference evidence="1 2" key="1">
    <citation type="submission" date="2016-05" db="EMBL/GenBank/DDBJ databases">
        <title>Complete Genome and Methylome Analysis of Psychrotrophic Bacterial Isolates from Antarctic Lake Untersee.</title>
        <authorList>
            <person name="Fomenkov A."/>
            <person name="Akimov V.N."/>
            <person name="Vasilyeva L.V."/>
            <person name="Andersen D."/>
            <person name="Vincze T."/>
            <person name="Roberts R.J."/>
        </authorList>
    </citation>
    <scope>NUCLEOTIDE SEQUENCE [LARGE SCALE GENOMIC DNA]</scope>
    <source>
        <strain evidence="1 2">U14-5</strain>
    </source>
</reference>
<organism evidence="1 2">
    <name type="scientific">Bacillus safensis</name>
    <dbReference type="NCBI Taxonomy" id="561879"/>
    <lineage>
        <taxon>Bacteria</taxon>
        <taxon>Bacillati</taxon>
        <taxon>Bacillota</taxon>
        <taxon>Bacilli</taxon>
        <taxon>Bacillales</taxon>
        <taxon>Bacillaceae</taxon>
        <taxon>Bacillus</taxon>
    </lineage>
</organism>
<evidence type="ECO:0000313" key="1">
    <source>
        <dbReference type="EMBL" id="APT44928.1"/>
    </source>
</evidence>
<evidence type="ECO:0000313" key="2">
    <source>
        <dbReference type="Proteomes" id="UP000185426"/>
    </source>
</evidence>
<sequence length="90" mass="10709">MDKKQELIKQIQTVINILEREYPQEINQGVLQLIYKRYKNAQRIIQYNEDLQKILIIGGVRAYLDSYNDDLNPFLDELHKAESLLKEMLS</sequence>
<dbReference type="RefSeq" id="WP_075621558.1">
    <property type="nucleotide sequence ID" value="NZ_CP015607.1"/>
</dbReference>
<dbReference type="Proteomes" id="UP000185426">
    <property type="component" value="Chromosome"/>
</dbReference>
<name>A0A1L6ZEJ2_BACIA</name>
<proteinExistence type="predicted"/>
<gene>
    <name evidence="1" type="ORF">BSA145_02695</name>
</gene>
<accession>A0A1L6ZEJ2</accession>
<protein>
    <submittedName>
        <fullName evidence="1">Uncharacterized protein</fullName>
    </submittedName>
</protein>
<dbReference type="AlphaFoldDB" id="A0A1L6ZEJ2"/>
<dbReference type="EMBL" id="CP015607">
    <property type="protein sequence ID" value="APT44928.1"/>
    <property type="molecule type" value="Genomic_DNA"/>
</dbReference>